<evidence type="ECO:0000313" key="7">
    <source>
        <dbReference type="Proteomes" id="UP001604277"/>
    </source>
</evidence>
<dbReference type="AlphaFoldDB" id="A0ABD1R4F2"/>
<evidence type="ECO:0000259" key="5">
    <source>
        <dbReference type="PROSITE" id="PS50888"/>
    </source>
</evidence>
<dbReference type="InterPro" id="IPR015660">
    <property type="entry name" value="MASH1/Ascl1a-like"/>
</dbReference>
<accession>A0ABD1R4F2</accession>
<protein>
    <submittedName>
        <fullName evidence="6">Basic helix-loop-helix (BHLH) DNA-binding superfamily protein</fullName>
    </submittedName>
</protein>
<keyword evidence="3" id="KW-0804">Transcription</keyword>
<dbReference type="PANTHER" id="PTHR13935">
    <property type="entry name" value="ACHAETE-SCUTE TRANSCRIPTION FACTOR-RELATED"/>
    <property type="match status" value="1"/>
</dbReference>
<dbReference type="PROSITE" id="PS50888">
    <property type="entry name" value="BHLH"/>
    <property type="match status" value="1"/>
</dbReference>
<evidence type="ECO:0000256" key="2">
    <source>
        <dbReference type="ARBA" id="ARBA00023015"/>
    </source>
</evidence>
<sequence length="204" mass="23200">MEGASSSSTPTPRIERRIIEKNRRNLLQNLYSKLHSLLPNHASKEALPLPDQLDEAMEYIKSLKTKLEKMEEMKESLMPPKRSHSCITSAVRASTESPLVEVHEMGTNMDVILLTGLENYSRFCGIIHLLHEDGVEVVNSNFSTYGNSTLQVGKADNHNFEATKMSRKLKEFICGTCSSDVEQQLHLWDYEIDYDNRSLEIINS</sequence>
<feature type="domain" description="BHLH" evidence="5">
    <location>
        <begin position="11"/>
        <end position="63"/>
    </location>
</feature>
<name>A0ABD1R4F2_9LAMI</name>
<dbReference type="InterPro" id="IPR011598">
    <property type="entry name" value="bHLH_dom"/>
</dbReference>
<dbReference type="GO" id="GO:0006355">
    <property type="term" value="P:regulation of DNA-templated transcription"/>
    <property type="evidence" value="ECO:0007669"/>
    <property type="project" value="UniProtKB-ARBA"/>
</dbReference>
<keyword evidence="7" id="KW-1185">Reference proteome</keyword>
<evidence type="ECO:0000256" key="4">
    <source>
        <dbReference type="ARBA" id="ARBA00023242"/>
    </source>
</evidence>
<evidence type="ECO:0000313" key="6">
    <source>
        <dbReference type="EMBL" id="KAL2483320.1"/>
    </source>
</evidence>
<proteinExistence type="predicted"/>
<dbReference type="GO" id="GO:0003677">
    <property type="term" value="F:DNA binding"/>
    <property type="evidence" value="ECO:0007669"/>
    <property type="project" value="UniProtKB-KW"/>
</dbReference>
<keyword evidence="6" id="KW-0238">DNA-binding</keyword>
<keyword evidence="4" id="KW-0539">Nucleus</keyword>
<organism evidence="6 7">
    <name type="scientific">Forsythia ovata</name>
    <dbReference type="NCBI Taxonomy" id="205694"/>
    <lineage>
        <taxon>Eukaryota</taxon>
        <taxon>Viridiplantae</taxon>
        <taxon>Streptophyta</taxon>
        <taxon>Embryophyta</taxon>
        <taxon>Tracheophyta</taxon>
        <taxon>Spermatophyta</taxon>
        <taxon>Magnoliopsida</taxon>
        <taxon>eudicotyledons</taxon>
        <taxon>Gunneridae</taxon>
        <taxon>Pentapetalae</taxon>
        <taxon>asterids</taxon>
        <taxon>lamiids</taxon>
        <taxon>Lamiales</taxon>
        <taxon>Oleaceae</taxon>
        <taxon>Forsythieae</taxon>
        <taxon>Forsythia</taxon>
    </lineage>
</organism>
<reference evidence="7" key="1">
    <citation type="submission" date="2024-07" db="EMBL/GenBank/DDBJ databases">
        <title>Two chromosome-level genome assemblies of Korean endemic species Abeliophyllum distichum and Forsythia ovata (Oleaceae).</title>
        <authorList>
            <person name="Jang H."/>
        </authorList>
    </citation>
    <scope>NUCLEOTIDE SEQUENCE [LARGE SCALE GENOMIC DNA]</scope>
</reference>
<gene>
    <name evidence="6" type="ORF">Fot_44764</name>
</gene>
<dbReference type="Proteomes" id="UP001604277">
    <property type="component" value="Unassembled WGS sequence"/>
</dbReference>
<dbReference type="Pfam" id="PF00010">
    <property type="entry name" value="HLH"/>
    <property type="match status" value="1"/>
</dbReference>
<dbReference type="EMBL" id="JBFOLJ010000013">
    <property type="protein sequence ID" value="KAL2483320.1"/>
    <property type="molecule type" value="Genomic_DNA"/>
</dbReference>
<evidence type="ECO:0000256" key="3">
    <source>
        <dbReference type="ARBA" id="ARBA00023163"/>
    </source>
</evidence>
<comment type="subcellular location">
    <subcellularLocation>
        <location evidence="1">Nucleus</location>
    </subcellularLocation>
</comment>
<evidence type="ECO:0000256" key="1">
    <source>
        <dbReference type="ARBA" id="ARBA00004123"/>
    </source>
</evidence>
<dbReference type="Gene3D" id="4.10.280.10">
    <property type="entry name" value="Helix-loop-helix DNA-binding domain"/>
    <property type="match status" value="1"/>
</dbReference>
<comment type="caution">
    <text evidence="6">The sequence shown here is derived from an EMBL/GenBank/DDBJ whole genome shotgun (WGS) entry which is preliminary data.</text>
</comment>
<dbReference type="InterPro" id="IPR036638">
    <property type="entry name" value="HLH_DNA-bd_sf"/>
</dbReference>
<keyword evidence="2" id="KW-0805">Transcription regulation</keyword>
<dbReference type="SUPFAM" id="SSF47459">
    <property type="entry name" value="HLH, helix-loop-helix DNA-binding domain"/>
    <property type="match status" value="1"/>
</dbReference>
<dbReference type="GO" id="GO:0005634">
    <property type="term" value="C:nucleus"/>
    <property type="evidence" value="ECO:0007669"/>
    <property type="project" value="UniProtKB-SubCell"/>
</dbReference>
<dbReference type="PANTHER" id="PTHR13935:SF63">
    <property type="entry name" value="BHLH DOMAIN-CONTAINING PROTEIN"/>
    <property type="match status" value="1"/>
</dbReference>